<dbReference type="STRING" id="1122934.SAMN02745691_00226"/>
<gene>
    <name evidence="1" type="ORF">SAMN02745691_00226</name>
</gene>
<keyword evidence="2" id="KW-1185">Reference proteome</keyword>
<protein>
    <submittedName>
        <fullName evidence="1">Uncharacterized protein</fullName>
    </submittedName>
</protein>
<name>A0A1M6B0L1_9FIRM</name>
<organism evidence="1 2">
    <name type="scientific">Parasporobacterium paucivorans DSM 15970</name>
    <dbReference type="NCBI Taxonomy" id="1122934"/>
    <lineage>
        <taxon>Bacteria</taxon>
        <taxon>Bacillati</taxon>
        <taxon>Bacillota</taxon>
        <taxon>Clostridia</taxon>
        <taxon>Lachnospirales</taxon>
        <taxon>Lachnospiraceae</taxon>
        <taxon>Parasporobacterium</taxon>
    </lineage>
</organism>
<dbReference type="Proteomes" id="UP000184342">
    <property type="component" value="Unassembled WGS sequence"/>
</dbReference>
<evidence type="ECO:0000313" key="1">
    <source>
        <dbReference type="EMBL" id="SHI42108.1"/>
    </source>
</evidence>
<reference evidence="1 2" key="1">
    <citation type="submission" date="2016-11" db="EMBL/GenBank/DDBJ databases">
        <authorList>
            <person name="Jaros S."/>
            <person name="Januszkiewicz K."/>
            <person name="Wedrychowicz H."/>
        </authorList>
    </citation>
    <scope>NUCLEOTIDE SEQUENCE [LARGE SCALE GENOMIC DNA]</scope>
    <source>
        <strain evidence="1 2">DSM 15970</strain>
    </source>
</reference>
<sequence>MTRVIDKQTNLFIRDDFTFDELTEIGLDVEPAQGFYHPKWDFITETWAEGLTVEEIEAIKSSVTTIPSDMERLQAVESALLEMMGVVL</sequence>
<dbReference type="EMBL" id="FQYT01000003">
    <property type="protein sequence ID" value="SHI42108.1"/>
    <property type="molecule type" value="Genomic_DNA"/>
</dbReference>
<dbReference type="RefSeq" id="WP_073992530.1">
    <property type="nucleotide sequence ID" value="NZ_FQYT01000003.1"/>
</dbReference>
<dbReference type="AlphaFoldDB" id="A0A1M6B0L1"/>
<proteinExistence type="predicted"/>
<accession>A0A1M6B0L1</accession>
<evidence type="ECO:0000313" key="2">
    <source>
        <dbReference type="Proteomes" id="UP000184342"/>
    </source>
</evidence>
<dbReference type="OrthoDB" id="2974702at2"/>